<dbReference type="RefSeq" id="WP_167301295.1">
    <property type="nucleotide sequence ID" value="NZ_JAASQV010000005.1"/>
</dbReference>
<organism evidence="2 3">
    <name type="scientific">Sphingomonas leidyi</name>
    <dbReference type="NCBI Taxonomy" id="68569"/>
    <lineage>
        <taxon>Bacteria</taxon>
        <taxon>Pseudomonadati</taxon>
        <taxon>Pseudomonadota</taxon>
        <taxon>Alphaproteobacteria</taxon>
        <taxon>Sphingomonadales</taxon>
        <taxon>Sphingomonadaceae</taxon>
        <taxon>Sphingomonas</taxon>
    </lineage>
</organism>
<evidence type="ECO:0000259" key="1">
    <source>
        <dbReference type="Pfam" id="PF08818"/>
    </source>
</evidence>
<name>A0A7X5V350_9SPHN</name>
<dbReference type="AlphaFoldDB" id="A0A7X5V350"/>
<evidence type="ECO:0000313" key="2">
    <source>
        <dbReference type="EMBL" id="NIJ66981.1"/>
    </source>
</evidence>
<dbReference type="Pfam" id="PF08818">
    <property type="entry name" value="DUF1801"/>
    <property type="match status" value="1"/>
</dbReference>
<dbReference type="Proteomes" id="UP000564677">
    <property type="component" value="Unassembled WGS sequence"/>
</dbReference>
<keyword evidence="3" id="KW-1185">Reference proteome</keyword>
<sequence>MAAGSIPAFLDALDSGHRAAVDALRGLVAEAAPGLVEELKWNAPSFRDARDHKVTLGIDRKGGVRIVLHRGATAKTATGFRFEDPAGLAAWPAPDRGVIQLRDADDVAAHADALRDLVRRWIAATA</sequence>
<proteinExistence type="predicted"/>
<dbReference type="Gene3D" id="3.90.1150.200">
    <property type="match status" value="1"/>
</dbReference>
<gene>
    <name evidence="2" type="ORF">FHR20_003959</name>
</gene>
<dbReference type="EMBL" id="JAASQV010000005">
    <property type="protein sequence ID" value="NIJ66981.1"/>
    <property type="molecule type" value="Genomic_DNA"/>
</dbReference>
<feature type="domain" description="YdhG-like" evidence="1">
    <location>
        <begin position="17"/>
        <end position="122"/>
    </location>
</feature>
<dbReference type="SUPFAM" id="SSF159888">
    <property type="entry name" value="YdhG-like"/>
    <property type="match status" value="1"/>
</dbReference>
<comment type="caution">
    <text evidence="2">The sequence shown here is derived from an EMBL/GenBank/DDBJ whole genome shotgun (WGS) entry which is preliminary data.</text>
</comment>
<dbReference type="InterPro" id="IPR014922">
    <property type="entry name" value="YdhG-like"/>
</dbReference>
<protein>
    <recommendedName>
        <fullName evidence="1">YdhG-like domain-containing protein</fullName>
    </recommendedName>
</protein>
<evidence type="ECO:0000313" key="3">
    <source>
        <dbReference type="Proteomes" id="UP000564677"/>
    </source>
</evidence>
<reference evidence="2 3" key="1">
    <citation type="submission" date="2020-03" db="EMBL/GenBank/DDBJ databases">
        <title>Genomic Encyclopedia of Type Strains, Phase IV (KMG-IV): sequencing the most valuable type-strain genomes for metagenomic binning, comparative biology and taxonomic classification.</title>
        <authorList>
            <person name="Goeker M."/>
        </authorList>
    </citation>
    <scope>NUCLEOTIDE SEQUENCE [LARGE SCALE GENOMIC DNA]</scope>
    <source>
        <strain evidence="2 3">DSM 4733</strain>
    </source>
</reference>
<accession>A0A7X5V350</accession>